<feature type="coiled-coil region" evidence="25">
    <location>
        <begin position="703"/>
        <end position="744"/>
    </location>
</feature>
<evidence type="ECO:0000256" key="16">
    <source>
        <dbReference type="ARBA" id="ARBA00023136"/>
    </source>
</evidence>
<dbReference type="Pfam" id="PF03131">
    <property type="entry name" value="bZIP_Maf"/>
    <property type="match status" value="1"/>
</dbReference>
<evidence type="ECO:0000256" key="18">
    <source>
        <dbReference type="ARBA" id="ARBA00023163"/>
    </source>
</evidence>
<sequence>MTMLCLKKYFTEGLIQVAILLSLCGVRVDVELETYLPPSLQEMILGQTSALTQTQFHNLRNHLEDGHGLHPKNVDLDGFFTTRRLLGWVRSLDRLQIPHAELETWLVQREPDPLTIDRPDQSSLLERAPARVERDLIGLTVEPRPGLGTLQEEVEAEEKEEEIQNELHYSDDLDESGEEEEDEEDDMARMHSHYMRTLGGGRTEGSDSRANSRDLTHNEAEQSSFPLQECLRLLEETFPFTEEQELSDDGGRGGDLGRHHSSREPLLSPIIPTDNPTLDLELDWQDLFAIMEPENTDADTMTSLDNVLESRPPGPPPPVESETFNLNCNNLDNGITDAHQGAHLVETPLQHGFLWPASQPRLEPALLSLTPSAELDDHTSAFNTVFLVDEEDIGDEDLPGQISDLLQDAAILDEMRLLDLALEEGFSPEMAARLEEGGYLDTDRDGDHSSMAVTEDQSETGLHQQDGDEADTDSGLSLDFSYSPASPCASEASYYSSSSSSASNSSSSSISDVESPFYEDKEEDAEEGLVASDMEVEVTIKQEELDEEEMGAVGGGYPEDIKKLFPVNYGDHKLLNGFTWLEQIDHDHTYNQPFPSASSPSRNMPSKHTKSSPHHPNPRNYHYSSSRHISETKMRSRDERRARGLKIPFSSELIINLPVEEFNDLLCNYKLNEEQLSLIRDIRRRGKNKIAAQNCRKRKLNVLQGLEDNVSGLRRRRSRLVREKQDALRNLQEMKRRLGTLYQEVFSRLRDGEGRPLDSAEYSLNFAPNGSVMVASHQQEGWVPLTGEKTSKKQRNKKK</sequence>
<evidence type="ECO:0000256" key="8">
    <source>
        <dbReference type="ARBA" id="ARBA00022692"/>
    </source>
</evidence>
<feature type="compositionally biased region" description="Basic and acidic residues" evidence="26">
    <location>
        <begin position="249"/>
        <end position="258"/>
    </location>
</feature>
<keyword evidence="17" id="KW-0010">Activator</keyword>
<dbReference type="InterPro" id="IPR047167">
    <property type="entry name" value="NFE2-like"/>
</dbReference>
<dbReference type="AlphaFoldDB" id="A0A9N7UEI5"/>
<organism evidence="28 29">
    <name type="scientific">Pleuronectes platessa</name>
    <name type="common">European plaice</name>
    <dbReference type="NCBI Taxonomy" id="8262"/>
    <lineage>
        <taxon>Eukaryota</taxon>
        <taxon>Metazoa</taxon>
        <taxon>Chordata</taxon>
        <taxon>Craniata</taxon>
        <taxon>Vertebrata</taxon>
        <taxon>Euteleostomi</taxon>
        <taxon>Actinopterygii</taxon>
        <taxon>Neopterygii</taxon>
        <taxon>Teleostei</taxon>
        <taxon>Neoteleostei</taxon>
        <taxon>Acanthomorphata</taxon>
        <taxon>Carangaria</taxon>
        <taxon>Pleuronectiformes</taxon>
        <taxon>Pleuronectoidei</taxon>
        <taxon>Pleuronectidae</taxon>
        <taxon>Pleuronectes</taxon>
    </lineage>
</organism>
<keyword evidence="11" id="KW-1133">Transmembrane helix</keyword>
<evidence type="ECO:0000256" key="6">
    <source>
        <dbReference type="ARBA" id="ARBA00022491"/>
    </source>
</evidence>
<evidence type="ECO:0000256" key="1">
    <source>
        <dbReference type="ARBA" id="ARBA00004123"/>
    </source>
</evidence>
<gene>
    <name evidence="28" type="ORF">PLEPLA_LOCUS17363</name>
</gene>
<evidence type="ECO:0000256" key="20">
    <source>
        <dbReference type="ARBA" id="ARBA00023180"/>
    </source>
</evidence>
<keyword evidence="16" id="KW-0472">Membrane</keyword>
<evidence type="ECO:0000259" key="27">
    <source>
        <dbReference type="PROSITE" id="PS50217"/>
    </source>
</evidence>
<comment type="subcellular location">
    <subcellularLocation>
        <location evidence="3">Endoplasmic reticulum membrane</location>
        <topology evidence="3">Single-pass type II membrane protein</topology>
    </subcellularLocation>
    <subcellularLocation>
        <location evidence="2">Endoplasmic reticulum membrane</location>
        <topology evidence="2">Single-pass type III membrane protein</topology>
    </subcellularLocation>
    <subcellularLocation>
        <location evidence="1">Nucleus</location>
    </subcellularLocation>
</comment>
<keyword evidence="12" id="KW-0805">Transcription regulation</keyword>
<feature type="compositionally biased region" description="Basic and acidic residues" evidence="26">
    <location>
        <begin position="204"/>
        <end position="220"/>
    </location>
</feature>
<evidence type="ECO:0000256" key="2">
    <source>
        <dbReference type="ARBA" id="ARBA00004643"/>
    </source>
</evidence>
<dbReference type="SUPFAM" id="SSF47454">
    <property type="entry name" value="A DNA-binding domain in eukaryotic transcription factors"/>
    <property type="match status" value="1"/>
</dbReference>
<feature type="compositionally biased region" description="Basic and acidic residues" evidence="26">
    <location>
        <begin position="628"/>
        <end position="640"/>
    </location>
</feature>
<dbReference type="GO" id="GO:0008203">
    <property type="term" value="P:cholesterol metabolic process"/>
    <property type="evidence" value="ECO:0007669"/>
    <property type="project" value="UniProtKB-KW"/>
</dbReference>
<evidence type="ECO:0000256" key="25">
    <source>
        <dbReference type="SAM" id="Coils"/>
    </source>
</evidence>
<feature type="region of interest" description="Disordered" evidence="26">
    <location>
        <begin position="143"/>
        <end position="223"/>
    </location>
</feature>
<evidence type="ECO:0000256" key="17">
    <source>
        <dbReference type="ARBA" id="ARBA00023159"/>
    </source>
</evidence>
<dbReference type="GO" id="GO:0005789">
    <property type="term" value="C:endoplasmic reticulum membrane"/>
    <property type="evidence" value="ECO:0007669"/>
    <property type="project" value="UniProtKB-SubCell"/>
</dbReference>
<evidence type="ECO:0000256" key="5">
    <source>
        <dbReference type="ARBA" id="ARBA00020485"/>
    </source>
</evidence>
<evidence type="ECO:0000256" key="23">
    <source>
        <dbReference type="ARBA" id="ARBA00030985"/>
    </source>
</evidence>
<dbReference type="InterPro" id="IPR004826">
    <property type="entry name" value="bZIP_Maf"/>
</dbReference>
<protein>
    <recommendedName>
        <fullName evidence="5">Endoplasmic reticulum membrane sensor NFE2L1</fullName>
    </recommendedName>
    <alternativeName>
        <fullName evidence="24">Nuclear factor erythroid 2-related factor 1</fullName>
    </alternativeName>
    <alternativeName>
        <fullName evidence="23">Nuclear factor, erythroid derived 2, like 1</fullName>
    </alternativeName>
</protein>
<keyword evidence="25" id="KW-0175">Coiled coil</keyword>
<feature type="domain" description="BZIP" evidence="27">
    <location>
        <begin position="678"/>
        <end position="741"/>
    </location>
</feature>
<keyword evidence="8" id="KW-0812">Transmembrane</keyword>
<evidence type="ECO:0000256" key="11">
    <source>
        <dbReference type="ARBA" id="ARBA00022989"/>
    </source>
</evidence>
<keyword evidence="14" id="KW-0446">Lipid-binding</keyword>
<evidence type="ECO:0000256" key="21">
    <source>
        <dbReference type="ARBA" id="ARBA00023221"/>
    </source>
</evidence>
<feature type="compositionally biased region" description="Acidic residues" evidence="26">
    <location>
        <begin position="172"/>
        <end position="186"/>
    </location>
</feature>
<name>A0A9N7UEI5_PLEPL</name>
<evidence type="ECO:0000256" key="4">
    <source>
        <dbReference type="ARBA" id="ARBA00008157"/>
    </source>
</evidence>
<keyword evidence="19" id="KW-1207">Sterol metabolism</keyword>
<keyword evidence="20" id="KW-0325">Glycoprotein</keyword>
<evidence type="ECO:0000256" key="24">
    <source>
        <dbReference type="ARBA" id="ARBA00031659"/>
    </source>
</evidence>
<feature type="region of interest" description="Disordered" evidence="26">
    <location>
        <begin position="780"/>
        <end position="799"/>
    </location>
</feature>
<accession>A0A9N7UEI5</accession>
<keyword evidence="18" id="KW-0804">Transcription</keyword>
<dbReference type="GO" id="GO:0008289">
    <property type="term" value="F:lipid binding"/>
    <property type="evidence" value="ECO:0007669"/>
    <property type="project" value="UniProtKB-KW"/>
</dbReference>
<dbReference type="InterPro" id="IPR008917">
    <property type="entry name" value="TF_DNA-bd_sf"/>
</dbReference>
<dbReference type="Proteomes" id="UP001153269">
    <property type="component" value="Unassembled WGS sequence"/>
</dbReference>
<keyword evidence="21" id="KW-0753">Steroid metabolism</keyword>
<evidence type="ECO:0000313" key="29">
    <source>
        <dbReference type="Proteomes" id="UP001153269"/>
    </source>
</evidence>
<keyword evidence="7" id="KW-0153">Cholesterol metabolism</keyword>
<evidence type="ECO:0000256" key="14">
    <source>
        <dbReference type="ARBA" id="ARBA00023121"/>
    </source>
</evidence>
<evidence type="ECO:0000256" key="15">
    <source>
        <dbReference type="ARBA" id="ARBA00023125"/>
    </source>
</evidence>
<keyword evidence="29" id="KW-1185">Reference proteome</keyword>
<keyword evidence="13" id="KW-0443">Lipid metabolism</keyword>
<dbReference type="GO" id="GO:0000978">
    <property type="term" value="F:RNA polymerase II cis-regulatory region sequence-specific DNA binding"/>
    <property type="evidence" value="ECO:0007669"/>
    <property type="project" value="InterPro"/>
</dbReference>
<feature type="compositionally biased region" description="Polar residues" evidence="26">
    <location>
        <begin position="591"/>
        <end position="604"/>
    </location>
</feature>
<feature type="region of interest" description="Disordered" evidence="26">
    <location>
        <begin position="591"/>
        <end position="640"/>
    </location>
</feature>
<proteinExistence type="inferred from homology"/>
<keyword evidence="22" id="KW-0539">Nucleus</keyword>
<evidence type="ECO:0000313" key="28">
    <source>
        <dbReference type="EMBL" id="CAB1429385.1"/>
    </source>
</evidence>
<comment type="similarity">
    <text evidence="4">Belongs to the bZIP family. CNC subfamily.</text>
</comment>
<dbReference type="GO" id="GO:0000981">
    <property type="term" value="F:DNA-binding transcription factor activity, RNA polymerase II-specific"/>
    <property type="evidence" value="ECO:0007669"/>
    <property type="project" value="TreeGrafter"/>
</dbReference>
<dbReference type="EMBL" id="CADEAL010001132">
    <property type="protein sequence ID" value="CAB1429385.1"/>
    <property type="molecule type" value="Genomic_DNA"/>
</dbReference>
<dbReference type="InterPro" id="IPR004827">
    <property type="entry name" value="bZIP"/>
</dbReference>
<evidence type="ECO:0000256" key="26">
    <source>
        <dbReference type="SAM" id="MobiDB-lite"/>
    </source>
</evidence>
<reference evidence="28" key="1">
    <citation type="submission" date="2020-03" db="EMBL/GenBank/DDBJ databases">
        <authorList>
            <person name="Weist P."/>
        </authorList>
    </citation>
    <scope>NUCLEOTIDE SEQUENCE</scope>
</reference>
<dbReference type="PANTHER" id="PTHR24411:SF31">
    <property type="entry name" value="ENDOPLASMIC RETICULUM MEMBRANE SENSOR NFE2L1"/>
    <property type="match status" value="1"/>
</dbReference>
<evidence type="ECO:0000256" key="22">
    <source>
        <dbReference type="ARBA" id="ARBA00023242"/>
    </source>
</evidence>
<feature type="compositionally biased region" description="Basic residues" evidence="26">
    <location>
        <begin position="605"/>
        <end position="617"/>
    </location>
</feature>
<evidence type="ECO:0000256" key="7">
    <source>
        <dbReference type="ARBA" id="ARBA00022548"/>
    </source>
</evidence>
<keyword evidence="10" id="KW-0735">Signal-anchor</keyword>
<dbReference type="PROSITE" id="PS00036">
    <property type="entry name" value="BZIP_BASIC"/>
    <property type="match status" value="1"/>
</dbReference>
<keyword evidence="15" id="KW-0238">DNA-binding</keyword>
<feature type="region of interest" description="Disordered" evidence="26">
    <location>
        <begin position="242"/>
        <end position="274"/>
    </location>
</feature>
<evidence type="ECO:0000256" key="12">
    <source>
        <dbReference type="ARBA" id="ARBA00023015"/>
    </source>
</evidence>
<evidence type="ECO:0000256" key="19">
    <source>
        <dbReference type="ARBA" id="ARBA00023166"/>
    </source>
</evidence>
<dbReference type="Gene3D" id="1.10.880.10">
    <property type="entry name" value="Transcription factor, Skn-1-like, DNA-binding domain"/>
    <property type="match status" value="1"/>
</dbReference>
<feature type="compositionally biased region" description="Acidic residues" evidence="26">
    <location>
        <begin position="152"/>
        <end position="164"/>
    </location>
</feature>
<dbReference type="SMART" id="SM00338">
    <property type="entry name" value="BRLZ"/>
    <property type="match status" value="1"/>
</dbReference>
<keyword evidence="6" id="KW-0678">Repressor</keyword>
<feature type="region of interest" description="Disordered" evidence="26">
    <location>
        <begin position="439"/>
        <end position="533"/>
    </location>
</feature>
<evidence type="ECO:0000256" key="10">
    <source>
        <dbReference type="ARBA" id="ARBA00022968"/>
    </source>
</evidence>
<dbReference type="PROSITE" id="PS50217">
    <property type="entry name" value="BZIP"/>
    <property type="match status" value="1"/>
</dbReference>
<evidence type="ECO:0000256" key="13">
    <source>
        <dbReference type="ARBA" id="ARBA00023098"/>
    </source>
</evidence>
<keyword evidence="9" id="KW-0256">Endoplasmic reticulum</keyword>
<feature type="compositionally biased region" description="Basic and acidic residues" evidence="26">
    <location>
        <begin position="439"/>
        <end position="448"/>
    </location>
</feature>
<dbReference type="GO" id="GO:0005634">
    <property type="term" value="C:nucleus"/>
    <property type="evidence" value="ECO:0007669"/>
    <property type="project" value="UniProtKB-SubCell"/>
</dbReference>
<comment type="caution">
    <text evidence="28">The sequence shown here is derived from an EMBL/GenBank/DDBJ whole genome shotgun (WGS) entry which is preliminary data.</text>
</comment>
<feature type="compositionally biased region" description="Low complexity" evidence="26">
    <location>
        <begin position="481"/>
        <end position="511"/>
    </location>
</feature>
<dbReference type="PANTHER" id="PTHR24411">
    <property type="entry name" value="NUCLEAR FACTOR ERYTHROID 2-RELATED FACTOR"/>
    <property type="match status" value="1"/>
</dbReference>
<evidence type="ECO:0000256" key="9">
    <source>
        <dbReference type="ARBA" id="ARBA00022824"/>
    </source>
</evidence>
<evidence type="ECO:0000256" key="3">
    <source>
        <dbReference type="ARBA" id="ARBA00004648"/>
    </source>
</evidence>